<evidence type="ECO:0000256" key="3">
    <source>
        <dbReference type="ARBA" id="ARBA00023125"/>
    </source>
</evidence>
<dbReference type="AlphaFoldDB" id="A0A8J7M741"/>
<dbReference type="FunFam" id="1.10.10.10:FF:000038">
    <property type="entry name" value="Glycine cleavage system transcriptional activator"/>
    <property type="match status" value="1"/>
</dbReference>
<gene>
    <name evidence="6" type="ORF">H0I76_07440</name>
</gene>
<dbReference type="EMBL" id="JAEHHL010000003">
    <property type="protein sequence ID" value="MBK0399018.1"/>
    <property type="molecule type" value="Genomic_DNA"/>
</dbReference>
<dbReference type="SUPFAM" id="SSF46785">
    <property type="entry name" value="Winged helix' DNA-binding domain"/>
    <property type="match status" value="1"/>
</dbReference>
<protein>
    <submittedName>
        <fullName evidence="6">LysR family transcriptional regulator</fullName>
    </submittedName>
</protein>
<dbReference type="PANTHER" id="PTHR30537:SF79">
    <property type="entry name" value="TRANSCRIPTIONAL REGULATOR-RELATED"/>
    <property type="match status" value="1"/>
</dbReference>
<dbReference type="GO" id="GO:0006351">
    <property type="term" value="P:DNA-templated transcription"/>
    <property type="evidence" value="ECO:0007669"/>
    <property type="project" value="TreeGrafter"/>
</dbReference>
<dbReference type="InterPro" id="IPR036390">
    <property type="entry name" value="WH_DNA-bd_sf"/>
</dbReference>
<comment type="similarity">
    <text evidence="1">Belongs to the LysR transcriptional regulatory family.</text>
</comment>
<evidence type="ECO:0000259" key="5">
    <source>
        <dbReference type="PROSITE" id="PS50931"/>
    </source>
</evidence>
<dbReference type="PRINTS" id="PR00039">
    <property type="entry name" value="HTHLYSR"/>
</dbReference>
<dbReference type="SUPFAM" id="SSF53850">
    <property type="entry name" value="Periplasmic binding protein-like II"/>
    <property type="match status" value="1"/>
</dbReference>
<dbReference type="PANTHER" id="PTHR30537">
    <property type="entry name" value="HTH-TYPE TRANSCRIPTIONAL REGULATOR"/>
    <property type="match status" value="1"/>
</dbReference>
<keyword evidence="4" id="KW-0804">Transcription</keyword>
<dbReference type="GO" id="GO:0043565">
    <property type="term" value="F:sequence-specific DNA binding"/>
    <property type="evidence" value="ECO:0007669"/>
    <property type="project" value="TreeGrafter"/>
</dbReference>
<name>A0A8J7M741_9RHOB</name>
<dbReference type="RefSeq" id="WP_200608873.1">
    <property type="nucleotide sequence ID" value="NZ_JAEHHL010000003.1"/>
</dbReference>
<evidence type="ECO:0000256" key="1">
    <source>
        <dbReference type="ARBA" id="ARBA00009437"/>
    </source>
</evidence>
<dbReference type="Gene3D" id="3.40.190.10">
    <property type="entry name" value="Periplasmic binding protein-like II"/>
    <property type="match status" value="2"/>
</dbReference>
<dbReference type="InterPro" id="IPR005119">
    <property type="entry name" value="LysR_subst-bd"/>
</dbReference>
<dbReference type="InterPro" id="IPR036388">
    <property type="entry name" value="WH-like_DNA-bd_sf"/>
</dbReference>
<keyword evidence="3" id="KW-0238">DNA-binding</keyword>
<reference evidence="6" key="1">
    <citation type="submission" date="2020-12" db="EMBL/GenBank/DDBJ databases">
        <title>Bacterial taxonomy.</title>
        <authorList>
            <person name="Pan X."/>
        </authorList>
    </citation>
    <scope>NUCLEOTIDE SEQUENCE</scope>
    <source>
        <strain evidence="6">M0105</strain>
    </source>
</reference>
<dbReference type="Pfam" id="PF00126">
    <property type="entry name" value="HTH_1"/>
    <property type="match status" value="1"/>
</dbReference>
<accession>A0A8J7M741</accession>
<dbReference type="GO" id="GO:0003700">
    <property type="term" value="F:DNA-binding transcription factor activity"/>
    <property type="evidence" value="ECO:0007669"/>
    <property type="project" value="InterPro"/>
</dbReference>
<dbReference type="PROSITE" id="PS50931">
    <property type="entry name" value="HTH_LYSR"/>
    <property type="match status" value="1"/>
</dbReference>
<comment type="caution">
    <text evidence="6">The sequence shown here is derived from an EMBL/GenBank/DDBJ whole genome shotgun (WGS) entry which is preliminary data.</text>
</comment>
<evidence type="ECO:0000256" key="4">
    <source>
        <dbReference type="ARBA" id="ARBA00023163"/>
    </source>
</evidence>
<dbReference type="InterPro" id="IPR000847">
    <property type="entry name" value="LysR_HTH_N"/>
</dbReference>
<feature type="domain" description="HTH lysR-type" evidence="5">
    <location>
        <begin position="19"/>
        <end position="76"/>
    </location>
</feature>
<evidence type="ECO:0000313" key="7">
    <source>
        <dbReference type="Proteomes" id="UP000655420"/>
    </source>
</evidence>
<dbReference type="Gene3D" id="1.10.10.10">
    <property type="entry name" value="Winged helix-like DNA-binding domain superfamily/Winged helix DNA-binding domain"/>
    <property type="match status" value="1"/>
</dbReference>
<evidence type="ECO:0000256" key="2">
    <source>
        <dbReference type="ARBA" id="ARBA00023015"/>
    </source>
</evidence>
<keyword evidence="2" id="KW-0805">Transcription regulation</keyword>
<proteinExistence type="inferred from homology"/>
<dbReference type="InterPro" id="IPR058163">
    <property type="entry name" value="LysR-type_TF_proteobact-type"/>
</dbReference>
<keyword evidence="7" id="KW-1185">Reference proteome</keyword>
<dbReference type="Proteomes" id="UP000655420">
    <property type="component" value="Unassembled WGS sequence"/>
</dbReference>
<organism evidence="6 7">
    <name type="scientific">Thermohalobaculum xanthum</name>
    <dbReference type="NCBI Taxonomy" id="2753746"/>
    <lineage>
        <taxon>Bacteria</taxon>
        <taxon>Pseudomonadati</taxon>
        <taxon>Pseudomonadota</taxon>
        <taxon>Alphaproteobacteria</taxon>
        <taxon>Rhodobacterales</taxon>
        <taxon>Paracoccaceae</taxon>
        <taxon>Thermohalobaculum</taxon>
    </lineage>
</organism>
<dbReference type="Pfam" id="PF03466">
    <property type="entry name" value="LysR_substrate"/>
    <property type="match status" value="1"/>
</dbReference>
<sequence>MLDTDCSKKSQKAMRRLLPPLNALRAFEAAGRLGSFTKAAAELNVSHSAISRHVRGLEDRLNVHLFQARNTGVVLTEQGRTYLSEITPAFDRIAHATEALSVHPKGTVTLTTENTVAQKWLIPRLASLRARHPDIDLKISATAEVMDIEAHDFDMGLRYVRSEPSEEYHLLFRSEIRAYAAPGFAPMSNGELDLRALATGPLIEDATFRLWSKWFRQAGLDDVPELNLPHPLGAILAIQSAVAGLGAVLMDKNLCEPERQSGALVELAGVEIPFGGYYLVVNKRAGRRKAVRAVRQWLLEECSRAEAVKPG</sequence>
<evidence type="ECO:0000313" key="6">
    <source>
        <dbReference type="EMBL" id="MBK0399018.1"/>
    </source>
</evidence>